<proteinExistence type="predicted"/>
<dbReference type="Proteomes" id="UP000830167">
    <property type="component" value="Chromosome"/>
</dbReference>
<gene>
    <name evidence="2" type="ORF">LSG31_03360</name>
</gene>
<dbReference type="Pfam" id="PF02643">
    <property type="entry name" value="DUF192"/>
    <property type="match status" value="1"/>
</dbReference>
<accession>A0ABY4CMS3</accession>
<evidence type="ECO:0000313" key="3">
    <source>
        <dbReference type="Proteomes" id="UP000830167"/>
    </source>
</evidence>
<evidence type="ECO:0000313" key="2">
    <source>
        <dbReference type="EMBL" id="UOF91309.1"/>
    </source>
</evidence>
<protein>
    <submittedName>
        <fullName evidence="2">DUF192 domain-containing protein</fullName>
    </submittedName>
</protein>
<organism evidence="2 3">
    <name type="scientific">Fodinisporobacter ferrooxydans</name>
    <dbReference type="NCBI Taxonomy" id="2901836"/>
    <lineage>
        <taxon>Bacteria</taxon>
        <taxon>Bacillati</taxon>
        <taxon>Bacillota</taxon>
        <taxon>Bacilli</taxon>
        <taxon>Bacillales</taxon>
        <taxon>Alicyclobacillaceae</taxon>
        <taxon>Fodinisporobacter</taxon>
    </lineage>
</organism>
<dbReference type="RefSeq" id="WP_347437998.1">
    <property type="nucleotide sequence ID" value="NZ_CP089291.1"/>
</dbReference>
<keyword evidence="3" id="KW-1185">Reference proteome</keyword>
<feature type="transmembrane region" description="Helical" evidence="1">
    <location>
        <begin position="40"/>
        <end position="62"/>
    </location>
</feature>
<sequence length="114" mass="13448">MITFQKNSQTIQISYKLVVSRTFLSRLRGLMFRRSFINEAMLLSPCNSIHTFFMLFPIDVLFLDRSMRIVHLCESLQPWRIILPVPSAYTTLELPAGTIQKYRLTRNALLEFQY</sequence>
<dbReference type="InterPro" id="IPR038695">
    <property type="entry name" value="Saro_0823-like_sf"/>
</dbReference>
<keyword evidence="1" id="KW-0472">Membrane</keyword>
<dbReference type="Gene3D" id="2.60.120.1140">
    <property type="entry name" value="Protein of unknown function DUF192"/>
    <property type="match status" value="1"/>
</dbReference>
<dbReference type="PANTHER" id="PTHR37953">
    <property type="entry name" value="UPF0127 PROTEIN MJ1496"/>
    <property type="match status" value="1"/>
</dbReference>
<keyword evidence="1" id="KW-1133">Transmembrane helix</keyword>
<keyword evidence="1" id="KW-0812">Transmembrane</keyword>
<dbReference type="EMBL" id="CP089291">
    <property type="protein sequence ID" value="UOF91309.1"/>
    <property type="molecule type" value="Genomic_DNA"/>
</dbReference>
<reference evidence="2" key="1">
    <citation type="submission" date="2021-12" db="EMBL/GenBank/DDBJ databases">
        <title>Alicyclobacillaceae gen. nov., sp. nov., isolated from chalcocite enrichment system.</title>
        <authorList>
            <person name="Jiang Z."/>
        </authorList>
    </citation>
    <scope>NUCLEOTIDE SEQUENCE</scope>
    <source>
        <strain evidence="2">MYW30-H2</strain>
    </source>
</reference>
<dbReference type="PANTHER" id="PTHR37953:SF1">
    <property type="entry name" value="UPF0127 PROTEIN MJ1496"/>
    <property type="match status" value="1"/>
</dbReference>
<evidence type="ECO:0000256" key="1">
    <source>
        <dbReference type="SAM" id="Phobius"/>
    </source>
</evidence>
<name>A0ABY4CMS3_9BACL</name>
<dbReference type="InterPro" id="IPR003795">
    <property type="entry name" value="DUF192"/>
</dbReference>